<dbReference type="InterPro" id="IPR036249">
    <property type="entry name" value="Thioredoxin-like_sf"/>
</dbReference>
<dbReference type="GO" id="GO:0016491">
    <property type="term" value="F:oxidoreductase activity"/>
    <property type="evidence" value="ECO:0007669"/>
    <property type="project" value="InterPro"/>
</dbReference>
<dbReference type="Pfam" id="PF14697">
    <property type="entry name" value="Fer4_21"/>
    <property type="match status" value="1"/>
</dbReference>
<evidence type="ECO:0000256" key="7">
    <source>
        <dbReference type="ARBA" id="ARBA00023014"/>
    </source>
</evidence>
<dbReference type="PANTHER" id="PTHR43578">
    <property type="entry name" value="NADH-QUINONE OXIDOREDUCTASE SUBUNIT F"/>
    <property type="match status" value="1"/>
</dbReference>
<dbReference type="GO" id="GO:0010181">
    <property type="term" value="F:FMN binding"/>
    <property type="evidence" value="ECO:0007669"/>
    <property type="project" value="InterPro"/>
</dbReference>
<organism evidence="10 11">
    <name type="scientific">Pontiella sulfatireligans</name>
    <dbReference type="NCBI Taxonomy" id="2750658"/>
    <lineage>
        <taxon>Bacteria</taxon>
        <taxon>Pseudomonadati</taxon>
        <taxon>Kiritimatiellota</taxon>
        <taxon>Kiritimatiellia</taxon>
        <taxon>Kiritimatiellales</taxon>
        <taxon>Pontiellaceae</taxon>
        <taxon>Pontiella</taxon>
    </lineage>
</organism>
<comment type="similarity">
    <text evidence="1">Belongs to the complex I 51 kDa subunit family.</text>
</comment>
<dbReference type="SUPFAM" id="SSF54862">
    <property type="entry name" value="4Fe-4S ferredoxins"/>
    <property type="match status" value="1"/>
</dbReference>
<gene>
    <name evidence="10" type="primary">hndC_2</name>
    <name evidence="10" type="ORF">SCARR_03823</name>
</gene>
<evidence type="ECO:0000256" key="1">
    <source>
        <dbReference type="ARBA" id="ARBA00007523"/>
    </source>
</evidence>
<feature type="domain" description="4Fe-4S ferredoxin-type" evidence="9">
    <location>
        <begin position="754"/>
        <end position="781"/>
    </location>
</feature>
<dbReference type="Pfam" id="PF01257">
    <property type="entry name" value="2Fe-2S_thioredx"/>
    <property type="match status" value="1"/>
</dbReference>
<name>A0A6C2UNI4_9BACT</name>
<dbReference type="FunFam" id="1.20.1440.230:FF:000001">
    <property type="entry name" value="Mitochondrial NADH dehydrogenase flavoprotein 1"/>
    <property type="match status" value="1"/>
</dbReference>
<dbReference type="GO" id="GO:0051539">
    <property type="term" value="F:4 iron, 4 sulfur cluster binding"/>
    <property type="evidence" value="ECO:0007669"/>
    <property type="project" value="UniProtKB-KW"/>
</dbReference>
<sequence>MNDEIDILEVDRIVESIGRDSASVIPVLQAMQKTFKFLPEAALRRVCEISDITPAQIEGVASFFSQFRRSPVGKHMISVCDGTACHVKGSEAVYYSVLKDLGIKDGDTDADGLFTVQKVACLGCCTLAPAVQIDETTYGHVRTDTVSDMITDFIENEANRIPRKFQGLEDGISMGEVRVGLGSCCVAGGSAKIREALEEELESLKCKVDIKPVGCVGMCHRTPLVEVVIPGEEPVLYAKVKPEDIPEIVERHFWSDSPFIKVRAATERWLKKLYTDEARNVPDRYSINVRDEPVADFLSRQKHIATEHGGVLNPSDMEEYKRLGGFKAIKDVFFKNDPGGLISTIDKSGLRGRGGGGFPTGKKWDIVRKAPGEKKYIVANGDEGDPGAFMDRMIMESYPYRVIEGMLIASFAVGATEGVLYVRAEYPLAVKRIRQALADMEAAGLLGDNIMGSGHSLSLKIFEGAGAFVCGEESALIASLEGRRGMPNYRPPFPAEKGLNGCPTLVNNAETFSVLPWIIRNGAEEFAKLGTDRSKGTKVFSLAGKVERGGLIEVPMGITIREVVEQIGGGVADGRTFKAVQIGGPSGGCIPASLGDTTVDFEALSEVGAMMGSGGFVVLDDRDCMVEMARYFLSFTQSESCGKCTPCRVGTKRMLEILTRLCKGQGKQGDIEKLEQLAKTVKGQSLCGLGKTAPNPVLTTIKYFREEFEAHIEGRCPAGKCAKLITYSITDDCIGCAKCAAECPVDAISGEPYSVFEIDPELCVRCDNCRQICPVDAVVVE</sequence>
<dbReference type="InterPro" id="IPR041921">
    <property type="entry name" value="NuoE_N"/>
</dbReference>
<keyword evidence="7" id="KW-0411">Iron-sulfur</keyword>
<dbReference type="Pfam" id="PF10589">
    <property type="entry name" value="NADH_4Fe-4S"/>
    <property type="match status" value="1"/>
</dbReference>
<dbReference type="GO" id="GO:0051537">
    <property type="term" value="F:2 iron, 2 sulfur cluster binding"/>
    <property type="evidence" value="ECO:0007669"/>
    <property type="project" value="UniProtKB-KW"/>
</dbReference>
<dbReference type="GO" id="GO:0046872">
    <property type="term" value="F:metal ion binding"/>
    <property type="evidence" value="ECO:0007669"/>
    <property type="project" value="UniProtKB-KW"/>
</dbReference>
<proteinExistence type="inferred from homology"/>
<accession>A0A6C2UNI4</accession>
<dbReference type="PROSITE" id="PS00645">
    <property type="entry name" value="COMPLEX1_51K_2"/>
    <property type="match status" value="1"/>
</dbReference>
<evidence type="ECO:0000313" key="10">
    <source>
        <dbReference type="EMBL" id="VGO21748.1"/>
    </source>
</evidence>
<dbReference type="CDD" id="cd03064">
    <property type="entry name" value="TRX_Fd_NuoE"/>
    <property type="match status" value="1"/>
</dbReference>
<dbReference type="SUPFAM" id="SSF142019">
    <property type="entry name" value="Nqo1 FMN-binding domain-like"/>
    <property type="match status" value="1"/>
</dbReference>
<keyword evidence="11" id="KW-1185">Reference proteome</keyword>
<reference evidence="10 11" key="1">
    <citation type="submission" date="2019-04" db="EMBL/GenBank/DDBJ databases">
        <authorList>
            <person name="Van Vliet M D."/>
        </authorList>
    </citation>
    <scope>NUCLEOTIDE SEQUENCE [LARGE SCALE GENOMIC DNA]</scope>
    <source>
        <strain evidence="10 11">F21</strain>
    </source>
</reference>
<dbReference type="Gene3D" id="3.30.70.20">
    <property type="match status" value="1"/>
</dbReference>
<dbReference type="Gene3D" id="3.40.50.11540">
    <property type="entry name" value="NADH-ubiquinone oxidoreductase 51kDa subunit"/>
    <property type="match status" value="1"/>
</dbReference>
<feature type="domain" description="4Fe-4S ferredoxin-type" evidence="9">
    <location>
        <begin position="723"/>
        <end position="753"/>
    </location>
</feature>
<dbReference type="GO" id="GO:0008137">
    <property type="term" value="F:NADH dehydrogenase (ubiquinone) activity"/>
    <property type="evidence" value="ECO:0007669"/>
    <property type="project" value="InterPro"/>
</dbReference>
<dbReference type="InterPro" id="IPR019575">
    <property type="entry name" value="Nuop51_4Fe4S-bd"/>
</dbReference>
<dbReference type="RefSeq" id="WP_136063187.1">
    <property type="nucleotide sequence ID" value="NZ_CAAHFH010000002.1"/>
</dbReference>
<dbReference type="InterPro" id="IPR011538">
    <property type="entry name" value="Nuo51_FMN-bd"/>
</dbReference>
<keyword evidence="5" id="KW-0479">Metal-binding</keyword>
<dbReference type="PROSITE" id="PS51379">
    <property type="entry name" value="4FE4S_FER_2"/>
    <property type="match status" value="2"/>
</dbReference>
<keyword evidence="4" id="KW-0001">2Fe-2S</keyword>
<dbReference type="Pfam" id="PF01512">
    <property type="entry name" value="Complex1_51K"/>
    <property type="match status" value="1"/>
</dbReference>
<dbReference type="InterPro" id="IPR017896">
    <property type="entry name" value="4Fe4S_Fe-S-bd"/>
</dbReference>
<dbReference type="Gene3D" id="3.40.30.10">
    <property type="entry name" value="Glutaredoxin"/>
    <property type="match status" value="2"/>
</dbReference>
<dbReference type="SUPFAM" id="SSF140490">
    <property type="entry name" value="Nqo1C-terminal domain-like"/>
    <property type="match status" value="1"/>
</dbReference>
<dbReference type="InterPro" id="IPR037225">
    <property type="entry name" value="Nuo51_FMN-bd_sf"/>
</dbReference>
<dbReference type="Gene3D" id="6.10.250.1450">
    <property type="match status" value="1"/>
</dbReference>
<keyword evidence="6" id="KW-0408">Iron</keyword>
<dbReference type="NCBIfam" id="NF005722">
    <property type="entry name" value="PRK07539.1-2"/>
    <property type="match status" value="1"/>
</dbReference>
<dbReference type="InterPro" id="IPR017900">
    <property type="entry name" value="4Fe4S_Fe_S_CS"/>
</dbReference>
<dbReference type="CDD" id="cd02980">
    <property type="entry name" value="TRX_Fd_family"/>
    <property type="match status" value="1"/>
</dbReference>
<evidence type="ECO:0000313" key="11">
    <source>
        <dbReference type="Proteomes" id="UP000346198"/>
    </source>
</evidence>
<dbReference type="Gene3D" id="3.10.20.600">
    <property type="match status" value="1"/>
</dbReference>
<dbReference type="EMBL" id="CAAHFH010000002">
    <property type="protein sequence ID" value="VGO21748.1"/>
    <property type="molecule type" value="Genomic_DNA"/>
</dbReference>
<evidence type="ECO:0000259" key="9">
    <source>
        <dbReference type="PROSITE" id="PS51379"/>
    </source>
</evidence>
<dbReference type="PROSITE" id="PS00198">
    <property type="entry name" value="4FE4S_FER_1"/>
    <property type="match status" value="2"/>
</dbReference>
<comment type="similarity">
    <text evidence="2">Belongs to the complex I 24 kDa subunit family.</text>
</comment>
<dbReference type="AlphaFoldDB" id="A0A6C2UNI4"/>
<keyword evidence="3" id="KW-0004">4Fe-4S</keyword>
<dbReference type="SUPFAM" id="SSF142984">
    <property type="entry name" value="Nqo1 middle domain-like"/>
    <property type="match status" value="1"/>
</dbReference>
<dbReference type="Gene3D" id="1.20.1440.230">
    <property type="entry name" value="NADH-ubiquinone oxidoreductase 51kDa subunit, iron-sulphur binding domain"/>
    <property type="match status" value="1"/>
</dbReference>
<evidence type="ECO:0000256" key="3">
    <source>
        <dbReference type="ARBA" id="ARBA00022485"/>
    </source>
</evidence>
<evidence type="ECO:0000256" key="6">
    <source>
        <dbReference type="ARBA" id="ARBA00023004"/>
    </source>
</evidence>
<protein>
    <submittedName>
        <fullName evidence="10">NADP-reducing hydrogenase subunit HndC</fullName>
    </submittedName>
</protein>
<dbReference type="Proteomes" id="UP000346198">
    <property type="component" value="Unassembled WGS sequence"/>
</dbReference>
<dbReference type="FunFam" id="3.40.50.11540:FF:000001">
    <property type="entry name" value="NADH dehydrogenase [ubiquinone] flavoprotein 1, mitochondrial"/>
    <property type="match status" value="1"/>
</dbReference>
<dbReference type="InterPro" id="IPR001949">
    <property type="entry name" value="NADH-UbQ_OxRdtase_51kDa_CS"/>
</dbReference>
<dbReference type="PROSITE" id="PS01099">
    <property type="entry name" value="COMPLEX1_24K"/>
    <property type="match status" value="1"/>
</dbReference>
<evidence type="ECO:0000256" key="2">
    <source>
        <dbReference type="ARBA" id="ARBA00010643"/>
    </source>
</evidence>
<dbReference type="PANTHER" id="PTHR43578:SF3">
    <property type="entry name" value="NADH-QUINONE OXIDOREDUCTASE SUBUNIT F"/>
    <property type="match status" value="1"/>
</dbReference>
<dbReference type="SUPFAM" id="SSF52833">
    <property type="entry name" value="Thioredoxin-like"/>
    <property type="match status" value="2"/>
</dbReference>
<evidence type="ECO:0000256" key="8">
    <source>
        <dbReference type="ARBA" id="ARBA00034078"/>
    </source>
</evidence>
<dbReference type="SMART" id="SM00928">
    <property type="entry name" value="NADH_4Fe-4S"/>
    <property type="match status" value="1"/>
</dbReference>
<evidence type="ECO:0000256" key="5">
    <source>
        <dbReference type="ARBA" id="ARBA00022723"/>
    </source>
</evidence>
<dbReference type="InterPro" id="IPR002023">
    <property type="entry name" value="NuoE-like"/>
</dbReference>
<dbReference type="InterPro" id="IPR037207">
    <property type="entry name" value="Nuop51_4Fe4S-bd_sf"/>
</dbReference>
<dbReference type="Gene3D" id="1.10.10.1590">
    <property type="entry name" value="NADH-quinone oxidoreductase subunit E"/>
    <property type="match status" value="1"/>
</dbReference>
<dbReference type="InterPro" id="IPR042128">
    <property type="entry name" value="NuoE_dom"/>
</dbReference>
<comment type="cofactor">
    <cofactor evidence="8">
        <name>[2Fe-2S] cluster</name>
        <dbReference type="ChEBI" id="CHEBI:190135"/>
    </cofactor>
</comment>
<evidence type="ECO:0000256" key="4">
    <source>
        <dbReference type="ARBA" id="ARBA00022714"/>
    </source>
</evidence>